<dbReference type="Proteomes" id="UP001254608">
    <property type="component" value="Unassembled WGS sequence"/>
</dbReference>
<organism evidence="2 3">
    <name type="scientific">Banduia mediterranea</name>
    <dbReference type="NCBI Taxonomy" id="3075609"/>
    <lineage>
        <taxon>Bacteria</taxon>
        <taxon>Pseudomonadati</taxon>
        <taxon>Pseudomonadota</taxon>
        <taxon>Gammaproteobacteria</taxon>
        <taxon>Nevskiales</taxon>
        <taxon>Algiphilaceae</taxon>
        <taxon>Banduia</taxon>
    </lineage>
</organism>
<sequence>MRHIVALASLLVLLSDPLAAQSPIPPLGDGWTQTAKDPMQLQWQGDSAADRMSVTLYPPTPSDAVALEWLDARIAQMAIEQSLDHQNCHGGDNEVAEVALRFCTIARQGGGELLAGFVATTTGSGDIALITIVAAQTQATRERLLADLRTLGTLARNSDTPASTAGGAAAE</sequence>
<name>A0ABU2WIF2_9GAMM</name>
<keyword evidence="1" id="KW-0732">Signal</keyword>
<keyword evidence="3" id="KW-1185">Reference proteome</keyword>
<reference evidence="2 3" key="1">
    <citation type="submission" date="2023-09" db="EMBL/GenBank/DDBJ databases">
        <authorList>
            <person name="Rey-Velasco X."/>
        </authorList>
    </citation>
    <scope>NUCLEOTIDE SEQUENCE [LARGE SCALE GENOMIC DNA]</scope>
    <source>
        <strain evidence="2 3">W345</strain>
    </source>
</reference>
<dbReference type="RefSeq" id="WP_311364465.1">
    <property type="nucleotide sequence ID" value="NZ_JAVRIC010000007.1"/>
</dbReference>
<evidence type="ECO:0008006" key="4">
    <source>
        <dbReference type="Google" id="ProtNLM"/>
    </source>
</evidence>
<feature type="chain" id="PRO_5047297677" description="DUF4189 domain-containing protein" evidence="1">
    <location>
        <begin position="21"/>
        <end position="171"/>
    </location>
</feature>
<evidence type="ECO:0000256" key="1">
    <source>
        <dbReference type="SAM" id="SignalP"/>
    </source>
</evidence>
<gene>
    <name evidence="2" type="ORF">RM530_06790</name>
</gene>
<comment type="caution">
    <text evidence="2">The sequence shown here is derived from an EMBL/GenBank/DDBJ whole genome shotgun (WGS) entry which is preliminary data.</text>
</comment>
<dbReference type="EMBL" id="JAVRIC010000007">
    <property type="protein sequence ID" value="MDT0497071.1"/>
    <property type="molecule type" value="Genomic_DNA"/>
</dbReference>
<feature type="signal peptide" evidence="1">
    <location>
        <begin position="1"/>
        <end position="20"/>
    </location>
</feature>
<accession>A0ABU2WIF2</accession>
<evidence type="ECO:0000313" key="2">
    <source>
        <dbReference type="EMBL" id="MDT0497071.1"/>
    </source>
</evidence>
<protein>
    <recommendedName>
        <fullName evidence="4">DUF4189 domain-containing protein</fullName>
    </recommendedName>
</protein>
<proteinExistence type="predicted"/>
<evidence type="ECO:0000313" key="3">
    <source>
        <dbReference type="Proteomes" id="UP001254608"/>
    </source>
</evidence>